<sequence>MPLMLAPTQSNLKVVSIVTDEKTKKRLESMGIFVGSEVVLYLSAGGNVVCRVKDGKIALDRVLSSKIFVTPC</sequence>
<dbReference type="InterPro" id="IPR038157">
    <property type="entry name" value="FeoA_core_dom"/>
</dbReference>
<dbReference type="PANTHER" id="PTHR43151">
    <property type="entry name" value="FEOA FAMILY PROTEIN"/>
    <property type="match status" value="1"/>
</dbReference>
<proteinExistence type="predicted"/>
<evidence type="ECO:0000256" key="1">
    <source>
        <dbReference type="ARBA" id="ARBA00023004"/>
    </source>
</evidence>
<dbReference type="AlphaFoldDB" id="A0A9D1E4B7"/>
<dbReference type="Pfam" id="PF04023">
    <property type="entry name" value="FeoA"/>
    <property type="match status" value="1"/>
</dbReference>
<accession>A0A9D1E4B7</accession>
<dbReference type="Gene3D" id="2.30.30.90">
    <property type="match status" value="1"/>
</dbReference>
<dbReference type="PANTHER" id="PTHR43151:SF1">
    <property type="entry name" value="SSR2333 PROTEIN"/>
    <property type="match status" value="1"/>
</dbReference>
<evidence type="ECO:0000259" key="2">
    <source>
        <dbReference type="SMART" id="SM00899"/>
    </source>
</evidence>
<dbReference type="InterPro" id="IPR053184">
    <property type="entry name" value="FeoA-like"/>
</dbReference>
<dbReference type="EMBL" id="DVHL01000043">
    <property type="protein sequence ID" value="HIR66252.1"/>
    <property type="molecule type" value="Genomic_DNA"/>
</dbReference>
<evidence type="ECO:0000313" key="4">
    <source>
        <dbReference type="Proteomes" id="UP000824200"/>
    </source>
</evidence>
<dbReference type="Proteomes" id="UP000824200">
    <property type="component" value="Unassembled WGS sequence"/>
</dbReference>
<feature type="domain" description="Ferrous iron transporter FeoA-like" evidence="2">
    <location>
        <begin position="1"/>
        <end position="71"/>
    </location>
</feature>
<reference evidence="3" key="2">
    <citation type="journal article" date="2021" name="PeerJ">
        <title>Extensive microbial diversity within the chicken gut microbiome revealed by metagenomics and culture.</title>
        <authorList>
            <person name="Gilroy R."/>
            <person name="Ravi A."/>
            <person name="Getino M."/>
            <person name="Pursley I."/>
            <person name="Horton D.L."/>
            <person name="Alikhan N.F."/>
            <person name="Baker D."/>
            <person name="Gharbi K."/>
            <person name="Hall N."/>
            <person name="Watson M."/>
            <person name="Adriaenssens E.M."/>
            <person name="Foster-Nyarko E."/>
            <person name="Jarju S."/>
            <person name="Secka A."/>
            <person name="Antonio M."/>
            <person name="Oren A."/>
            <person name="Chaudhuri R.R."/>
            <person name="La Ragione R."/>
            <person name="Hildebrand F."/>
            <person name="Pallen M.J."/>
        </authorList>
    </citation>
    <scope>NUCLEOTIDE SEQUENCE</scope>
    <source>
        <strain evidence="3">CHK121-14286</strain>
    </source>
</reference>
<evidence type="ECO:0000313" key="3">
    <source>
        <dbReference type="EMBL" id="HIR66252.1"/>
    </source>
</evidence>
<keyword evidence="1" id="KW-0408">Iron</keyword>
<dbReference type="SUPFAM" id="SSF50037">
    <property type="entry name" value="C-terminal domain of transcriptional repressors"/>
    <property type="match status" value="1"/>
</dbReference>
<protein>
    <submittedName>
        <fullName evidence="3">Ferrous iron transport protein A</fullName>
    </submittedName>
</protein>
<dbReference type="SMART" id="SM00899">
    <property type="entry name" value="FeoA"/>
    <property type="match status" value="1"/>
</dbReference>
<comment type="caution">
    <text evidence="3">The sequence shown here is derived from an EMBL/GenBank/DDBJ whole genome shotgun (WGS) entry which is preliminary data.</text>
</comment>
<dbReference type="GO" id="GO:0046914">
    <property type="term" value="F:transition metal ion binding"/>
    <property type="evidence" value="ECO:0007669"/>
    <property type="project" value="InterPro"/>
</dbReference>
<name>A0A9D1E4B7_9BACT</name>
<reference evidence="3" key="1">
    <citation type="submission" date="2020-10" db="EMBL/GenBank/DDBJ databases">
        <authorList>
            <person name="Gilroy R."/>
        </authorList>
    </citation>
    <scope>NUCLEOTIDE SEQUENCE</scope>
    <source>
        <strain evidence="3">CHK121-14286</strain>
    </source>
</reference>
<dbReference type="InterPro" id="IPR008988">
    <property type="entry name" value="Transcriptional_repressor_C"/>
</dbReference>
<gene>
    <name evidence="3" type="ORF">IAC95_05185</name>
</gene>
<dbReference type="InterPro" id="IPR007167">
    <property type="entry name" value="Fe-transptr_FeoA-like"/>
</dbReference>
<organism evidence="3 4">
    <name type="scientific">Candidatus Fimimonas gallinarum</name>
    <dbReference type="NCBI Taxonomy" id="2840821"/>
    <lineage>
        <taxon>Bacteria</taxon>
        <taxon>Pseudomonadati</taxon>
        <taxon>Myxococcota</taxon>
        <taxon>Myxococcia</taxon>
        <taxon>Myxococcales</taxon>
        <taxon>Cystobacterineae</taxon>
        <taxon>Myxococcaceae</taxon>
        <taxon>Myxococcaceae incertae sedis</taxon>
        <taxon>Candidatus Fimimonas</taxon>
    </lineage>
</organism>